<feature type="region of interest" description="Disordered" evidence="1">
    <location>
        <begin position="140"/>
        <end position="209"/>
    </location>
</feature>
<dbReference type="Proteomes" id="UP000319213">
    <property type="component" value="Unassembled WGS sequence"/>
</dbReference>
<gene>
    <name evidence="4" type="ORF">FHX40_1463</name>
</gene>
<evidence type="ECO:0000313" key="5">
    <source>
        <dbReference type="Proteomes" id="UP000319213"/>
    </source>
</evidence>
<evidence type="ECO:0000256" key="1">
    <source>
        <dbReference type="SAM" id="MobiDB-lite"/>
    </source>
</evidence>
<evidence type="ECO:0000256" key="2">
    <source>
        <dbReference type="SAM" id="SignalP"/>
    </source>
</evidence>
<dbReference type="InterPro" id="IPR023346">
    <property type="entry name" value="Lysozyme-like_dom_sf"/>
</dbReference>
<feature type="compositionally biased region" description="Basic and acidic residues" evidence="1">
    <location>
        <begin position="171"/>
        <end position="186"/>
    </location>
</feature>
<evidence type="ECO:0000259" key="3">
    <source>
        <dbReference type="Pfam" id="PF01464"/>
    </source>
</evidence>
<dbReference type="SUPFAM" id="SSF53955">
    <property type="entry name" value="Lysozyme-like"/>
    <property type="match status" value="1"/>
</dbReference>
<evidence type="ECO:0000313" key="4">
    <source>
        <dbReference type="EMBL" id="TQM74780.1"/>
    </source>
</evidence>
<name>A0A543IW38_9ACTN</name>
<dbReference type="InterPro" id="IPR008258">
    <property type="entry name" value="Transglycosylase_SLT_dom_1"/>
</dbReference>
<feature type="compositionally biased region" description="Low complexity" evidence="1">
    <location>
        <begin position="23"/>
        <end position="50"/>
    </location>
</feature>
<organism evidence="4 5">
    <name type="scientific">Thermopolyspora flexuosa</name>
    <dbReference type="NCBI Taxonomy" id="103836"/>
    <lineage>
        <taxon>Bacteria</taxon>
        <taxon>Bacillati</taxon>
        <taxon>Actinomycetota</taxon>
        <taxon>Actinomycetes</taxon>
        <taxon>Streptosporangiales</taxon>
        <taxon>Streptosporangiaceae</taxon>
        <taxon>Thermopolyspora</taxon>
    </lineage>
</organism>
<dbReference type="Pfam" id="PF01464">
    <property type="entry name" value="SLT"/>
    <property type="match status" value="1"/>
</dbReference>
<dbReference type="AlphaFoldDB" id="A0A543IW38"/>
<feature type="compositionally biased region" description="Pro residues" evidence="1">
    <location>
        <begin position="72"/>
        <end position="85"/>
    </location>
</feature>
<feature type="region of interest" description="Disordered" evidence="1">
    <location>
        <begin position="23"/>
        <end position="94"/>
    </location>
</feature>
<accession>A0A543IW38</accession>
<dbReference type="Gene3D" id="1.10.530.10">
    <property type="match status" value="1"/>
</dbReference>
<feature type="domain" description="Transglycosylase SLT" evidence="3">
    <location>
        <begin position="271"/>
        <end position="327"/>
    </location>
</feature>
<reference evidence="4 5" key="1">
    <citation type="submission" date="2019-06" db="EMBL/GenBank/DDBJ databases">
        <title>Sequencing the genomes of 1000 actinobacteria strains.</title>
        <authorList>
            <person name="Klenk H.-P."/>
        </authorList>
    </citation>
    <scope>NUCLEOTIDE SEQUENCE [LARGE SCALE GENOMIC DNA]</scope>
    <source>
        <strain evidence="4 5">DSM 43186</strain>
    </source>
</reference>
<proteinExistence type="predicted"/>
<protein>
    <submittedName>
        <fullName evidence="4">Transglycosylase-like protein with SLT domain</fullName>
    </submittedName>
</protein>
<sequence>MDLDSKRALRKTVVTVATTALLTGGAASAAAAERGNPPAAEPDAQAARAPQSEARDGARSGSPSGPDARQRPLPPEVPPRVPPIGPKARSSEFGPSAELWAEVWHAMDALPERLTPPSGPGVAIPEFPAGLRPGLVAERPSEAVRPRAAEAGQAQRPDGTQQTEGTQQVEGTRHAEASGRPEEASQRQEAASKQGAALPRGTHRAAHAQQRFAAGFARTRAKAVHKAVHKARHARHARAHAGRHSVKSFAFHLVRRSWGPGQFRCLDRLWTRESNWNHRARNPRSGAYGIPQALPAHKMRVSGRDWRSNPITQVRWGLRYIKSRYGTPCAAWAHFQRRNWY</sequence>
<keyword evidence="5" id="KW-1185">Reference proteome</keyword>
<dbReference type="EMBL" id="VFPQ01000001">
    <property type="protein sequence ID" value="TQM74780.1"/>
    <property type="molecule type" value="Genomic_DNA"/>
</dbReference>
<feature type="signal peptide" evidence="2">
    <location>
        <begin position="1"/>
        <end position="29"/>
    </location>
</feature>
<comment type="caution">
    <text evidence="4">The sequence shown here is derived from an EMBL/GenBank/DDBJ whole genome shotgun (WGS) entry which is preliminary data.</text>
</comment>
<feature type="chain" id="PRO_5039428653" evidence="2">
    <location>
        <begin position="30"/>
        <end position="341"/>
    </location>
</feature>
<feature type="compositionally biased region" description="Low complexity" evidence="1">
    <location>
        <begin position="159"/>
        <end position="170"/>
    </location>
</feature>
<keyword evidence="2" id="KW-0732">Signal</keyword>